<protein>
    <submittedName>
        <fullName evidence="9">SFRICE_032586</fullName>
    </submittedName>
</protein>
<dbReference type="GO" id="GO:0005634">
    <property type="term" value="C:nucleus"/>
    <property type="evidence" value="ECO:0007669"/>
    <property type="project" value="UniProtKB-SubCell"/>
</dbReference>
<evidence type="ECO:0000313" key="9">
    <source>
        <dbReference type="EMBL" id="SOQ53415.1"/>
    </source>
</evidence>
<keyword evidence="6" id="KW-0378">Hydrolase</keyword>
<name>A0A2H1WK04_SPOFR</name>
<organism evidence="9">
    <name type="scientific">Spodoptera frugiperda</name>
    <name type="common">Fall armyworm</name>
    <dbReference type="NCBI Taxonomy" id="7108"/>
    <lineage>
        <taxon>Eukaryota</taxon>
        <taxon>Metazoa</taxon>
        <taxon>Ecdysozoa</taxon>
        <taxon>Arthropoda</taxon>
        <taxon>Hexapoda</taxon>
        <taxon>Insecta</taxon>
        <taxon>Pterygota</taxon>
        <taxon>Neoptera</taxon>
        <taxon>Endopterygota</taxon>
        <taxon>Lepidoptera</taxon>
        <taxon>Glossata</taxon>
        <taxon>Ditrysia</taxon>
        <taxon>Noctuoidea</taxon>
        <taxon>Noctuidae</taxon>
        <taxon>Amphipyrinae</taxon>
        <taxon>Spodoptera</taxon>
    </lineage>
</organism>
<dbReference type="Pfam" id="PF13359">
    <property type="entry name" value="DDE_Tnp_4"/>
    <property type="match status" value="1"/>
</dbReference>
<dbReference type="GO" id="GO:0004518">
    <property type="term" value="F:nuclease activity"/>
    <property type="evidence" value="ECO:0007669"/>
    <property type="project" value="UniProtKB-KW"/>
</dbReference>
<dbReference type="GO" id="GO:0016787">
    <property type="term" value="F:hydrolase activity"/>
    <property type="evidence" value="ECO:0007669"/>
    <property type="project" value="UniProtKB-KW"/>
</dbReference>
<comment type="subcellular location">
    <subcellularLocation>
        <location evidence="2">Nucleus</location>
    </subcellularLocation>
</comment>
<dbReference type="InterPro" id="IPR027806">
    <property type="entry name" value="HARBI1_dom"/>
</dbReference>
<keyword evidence="4" id="KW-0540">Nuclease</keyword>
<dbReference type="PANTHER" id="PTHR22930">
    <property type="match status" value="1"/>
</dbReference>
<evidence type="ECO:0000256" key="2">
    <source>
        <dbReference type="ARBA" id="ARBA00004123"/>
    </source>
</evidence>
<evidence type="ECO:0000256" key="4">
    <source>
        <dbReference type="ARBA" id="ARBA00022722"/>
    </source>
</evidence>
<proteinExistence type="inferred from homology"/>
<keyword evidence="5" id="KW-0479">Metal-binding</keyword>
<evidence type="ECO:0000256" key="1">
    <source>
        <dbReference type="ARBA" id="ARBA00001968"/>
    </source>
</evidence>
<evidence type="ECO:0000256" key="6">
    <source>
        <dbReference type="ARBA" id="ARBA00022801"/>
    </source>
</evidence>
<evidence type="ECO:0000256" key="5">
    <source>
        <dbReference type="ARBA" id="ARBA00022723"/>
    </source>
</evidence>
<dbReference type="InterPro" id="IPR045249">
    <property type="entry name" value="HARBI1-like"/>
</dbReference>
<evidence type="ECO:0000256" key="7">
    <source>
        <dbReference type="ARBA" id="ARBA00023242"/>
    </source>
</evidence>
<comment type="cofactor">
    <cofactor evidence="1">
        <name>a divalent metal cation</name>
        <dbReference type="ChEBI" id="CHEBI:60240"/>
    </cofactor>
</comment>
<gene>
    <name evidence="9" type="ORF">SFRICE_032586</name>
</gene>
<dbReference type="PANTHER" id="PTHR22930:SF269">
    <property type="entry name" value="NUCLEASE HARBI1-LIKE PROTEIN"/>
    <property type="match status" value="1"/>
</dbReference>
<comment type="similarity">
    <text evidence="3">Belongs to the HARBI1 family.</text>
</comment>
<evidence type="ECO:0000256" key="3">
    <source>
        <dbReference type="ARBA" id="ARBA00006958"/>
    </source>
</evidence>
<sequence length="344" mass="38846">MPPENLNQVTHTSVLGVPHERFLATGRTYTDLQYSFRMGIATISKIVDEVCKVTWNTLHNECIPSNTPDMWLNIANGFLQKTNFPNCIGAIDGKHIRIVNPVGFIFYNYKNFYSIVLLAMCDADYCFTYVNIGTYGKSSDSTIFQNSTLYRSLEQNTLNIPRPKPLPGTNTPVEHVIVGDGAFGISNKILKPYARSNMTHKKKIFNYRLSRSRRYIESTFGIMSNKFRVFHTPINVSFDVTKNIVKACCVLHNFIRLRDGYRIEDTLTIEGMVDLPAVPTNRSGHALREHFAEYFVSPIGSVPWQDSTLTESRGARAIVSADRYAGPTRHAYGRVAISADHCAR</sequence>
<accession>A0A2H1WK04</accession>
<keyword evidence="7" id="KW-0539">Nucleus</keyword>
<dbReference type="GO" id="GO:0046872">
    <property type="term" value="F:metal ion binding"/>
    <property type="evidence" value="ECO:0007669"/>
    <property type="project" value="UniProtKB-KW"/>
</dbReference>
<dbReference type="AlphaFoldDB" id="A0A2H1WK04"/>
<feature type="domain" description="DDE Tnp4" evidence="8">
    <location>
        <begin position="91"/>
        <end position="253"/>
    </location>
</feature>
<dbReference type="EMBL" id="ODYU01009172">
    <property type="protein sequence ID" value="SOQ53415.1"/>
    <property type="molecule type" value="Genomic_DNA"/>
</dbReference>
<reference evidence="9" key="1">
    <citation type="submission" date="2016-07" db="EMBL/GenBank/DDBJ databases">
        <authorList>
            <person name="Bretaudeau A."/>
        </authorList>
    </citation>
    <scope>NUCLEOTIDE SEQUENCE</scope>
    <source>
        <strain evidence="9">Rice</strain>
        <tissue evidence="9">Whole body</tissue>
    </source>
</reference>
<evidence type="ECO:0000259" key="8">
    <source>
        <dbReference type="Pfam" id="PF13359"/>
    </source>
</evidence>